<accession>A0ABR3L8A9</accession>
<protein>
    <submittedName>
        <fullName evidence="3">Uncharacterized protein</fullName>
    </submittedName>
</protein>
<feature type="signal peptide" evidence="2">
    <location>
        <begin position="1"/>
        <end position="31"/>
    </location>
</feature>
<evidence type="ECO:0000256" key="1">
    <source>
        <dbReference type="SAM" id="MobiDB-lite"/>
    </source>
</evidence>
<keyword evidence="4" id="KW-1185">Reference proteome</keyword>
<feature type="region of interest" description="Disordered" evidence="1">
    <location>
        <begin position="61"/>
        <end position="89"/>
    </location>
</feature>
<reference evidence="3 4" key="1">
    <citation type="submission" date="2023-09" db="EMBL/GenBank/DDBJ databases">
        <authorList>
            <person name="Wang M."/>
        </authorList>
    </citation>
    <scope>NUCLEOTIDE SEQUENCE [LARGE SCALE GENOMIC DNA]</scope>
    <source>
        <strain evidence="3">GT-2023</strain>
        <tissue evidence="3">Liver</tissue>
    </source>
</reference>
<dbReference type="EMBL" id="JAYMGO010000023">
    <property type="protein sequence ID" value="KAL1249156.1"/>
    <property type="molecule type" value="Genomic_DNA"/>
</dbReference>
<proteinExistence type="predicted"/>
<gene>
    <name evidence="3" type="ORF">QQF64_020161</name>
</gene>
<evidence type="ECO:0000313" key="4">
    <source>
        <dbReference type="Proteomes" id="UP001558613"/>
    </source>
</evidence>
<feature type="chain" id="PRO_5045398776" evidence="2">
    <location>
        <begin position="32"/>
        <end position="128"/>
    </location>
</feature>
<name>A0ABR3L8A9_9TELE</name>
<sequence length="128" mass="13836">MVFSSPLNFGSSLHLALLLLLIVAMATQVQGRPSPRRPDAQVLQDLFGLKISSLVLAHPEEAAGAEQEGRGRGLFRDEGGPDRGHQRTGMLTLSDTDSITHPAPLLVLVLFNVCWIMTSCPDGCNEQM</sequence>
<feature type="compositionally biased region" description="Basic and acidic residues" evidence="1">
    <location>
        <begin position="67"/>
        <end position="85"/>
    </location>
</feature>
<organism evidence="3 4">
    <name type="scientific">Cirrhinus molitorella</name>
    <name type="common">mud carp</name>
    <dbReference type="NCBI Taxonomy" id="172907"/>
    <lineage>
        <taxon>Eukaryota</taxon>
        <taxon>Metazoa</taxon>
        <taxon>Chordata</taxon>
        <taxon>Craniata</taxon>
        <taxon>Vertebrata</taxon>
        <taxon>Euteleostomi</taxon>
        <taxon>Actinopterygii</taxon>
        <taxon>Neopterygii</taxon>
        <taxon>Teleostei</taxon>
        <taxon>Ostariophysi</taxon>
        <taxon>Cypriniformes</taxon>
        <taxon>Cyprinidae</taxon>
        <taxon>Labeoninae</taxon>
        <taxon>Labeonini</taxon>
        <taxon>Cirrhinus</taxon>
    </lineage>
</organism>
<evidence type="ECO:0000313" key="3">
    <source>
        <dbReference type="EMBL" id="KAL1249156.1"/>
    </source>
</evidence>
<comment type="caution">
    <text evidence="3">The sequence shown here is derived from an EMBL/GenBank/DDBJ whole genome shotgun (WGS) entry which is preliminary data.</text>
</comment>
<keyword evidence="2" id="KW-0732">Signal</keyword>
<evidence type="ECO:0000256" key="2">
    <source>
        <dbReference type="SAM" id="SignalP"/>
    </source>
</evidence>
<dbReference type="Proteomes" id="UP001558613">
    <property type="component" value="Unassembled WGS sequence"/>
</dbReference>